<reference evidence="2 3" key="1">
    <citation type="submission" date="2024-03" db="EMBL/GenBank/DDBJ databases">
        <title>Natural products discovery in diverse microorganisms through a two-stage MS feature dereplication strategy.</title>
        <authorList>
            <person name="Zhang R."/>
        </authorList>
    </citation>
    <scope>NUCLEOTIDE SEQUENCE [LARGE SCALE GENOMIC DNA]</scope>
    <source>
        <strain evidence="2 3">18930</strain>
    </source>
</reference>
<gene>
    <name evidence="2" type="ORF">WDS16_03730</name>
</gene>
<evidence type="ECO:0000313" key="3">
    <source>
        <dbReference type="Proteomes" id="UP001432000"/>
    </source>
</evidence>
<sequence length="150" mass="16690">MLTLDSTQLSVEAMTEGRFDEIIDAVISMHPTLTVVSETRTPASDRMADASKSAERSGIEQGEDLEQDPEIASFLEERIREHEASWIHEKIPALDGYTPTQAAADPARREDLIRLLDSFPETGNPGAMSPRRLRHSLGLDDGSAFWRAQR</sequence>
<protein>
    <recommendedName>
        <fullName evidence="4">DUF2384 domain-containing protein</fullName>
    </recommendedName>
</protein>
<organism evidence="2 3">
    <name type="scientific">Rhodococcus sovatensis</name>
    <dbReference type="NCBI Taxonomy" id="1805840"/>
    <lineage>
        <taxon>Bacteria</taxon>
        <taxon>Bacillati</taxon>
        <taxon>Actinomycetota</taxon>
        <taxon>Actinomycetes</taxon>
        <taxon>Mycobacteriales</taxon>
        <taxon>Nocardiaceae</taxon>
        <taxon>Rhodococcus</taxon>
    </lineage>
</organism>
<proteinExistence type="predicted"/>
<evidence type="ECO:0000256" key="1">
    <source>
        <dbReference type="SAM" id="MobiDB-lite"/>
    </source>
</evidence>
<feature type="compositionally biased region" description="Basic and acidic residues" evidence="1">
    <location>
        <begin position="46"/>
        <end position="58"/>
    </location>
</feature>
<dbReference type="RefSeq" id="WP_338890599.1">
    <property type="nucleotide sequence ID" value="NZ_CP147846.1"/>
</dbReference>
<keyword evidence="3" id="KW-1185">Reference proteome</keyword>
<evidence type="ECO:0000313" key="2">
    <source>
        <dbReference type="EMBL" id="WXG69677.1"/>
    </source>
</evidence>
<dbReference type="Proteomes" id="UP001432000">
    <property type="component" value="Chromosome"/>
</dbReference>
<feature type="region of interest" description="Disordered" evidence="1">
    <location>
        <begin position="39"/>
        <end position="68"/>
    </location>
</feature>
<accession>A0ABZ2PKH3</accession>
<name>A0ABZ2PKH3_9NOCA</name>
<dbReference type="EMBL" id="CP147846">
    <property type="protein sequence ID" value="WXG69677.1"/>
    <property type="molecule type" value="Genomic_DNA"/>
</dbReference>
<evidence type="ECO:0008006" key="4">
    <source>
        <dbReference type="Google" id="ProtNLM"/>
    </source>
</evidence>